<keyword evidence="5" id="KW-0238">DNA-binding</keyword>
<evidence type="ECO:0000256" key="7">
    <source>
        <dbReference type="ARBA" id="ARBA00023242"/>
    </source>
</evidence>
<evidence type="ECO:0000256" key="6">
    <source>
        <dbReference type="ARBA" id="ARBA00023163"/>
    </source>
</evidence>
<feature type="compositionally biased region" description="Basic and acidic residues" evidence="8">
    <location>
        <begin position="602"/>
        <end position="616"/>
    </location>
</feature>
<feature type="region of interest" description="Disordered" evidence="8">
    <location>
        <begin position="602"/>
        <end position="621"/>
    </location>
</feature>
<comment type="subcellular location">
    <subcellularLocation>
        <location evidence="1">Nucleus</location>
    </subcellularLocation>
</comment>
<proteinExistence type="predicted"/>
<dbReference type="Pfam" id="PF04082">
    <property type="entry name" value="Fungal_trans"/>
    <property type="match status" value="1"/>
</dbReference>
<keyword evidence="11" id="KW-1185">Reference proteome</keyword>
<protein>
    <submittedName>
        <fullName evidence="10">Fungal-specific transcription factor domain-containing protein</fullName>
    </submittedName>
</protein>
<keyword evidence="6" id="KW-0804">Transcription</keyword>
<gene>
    <name evidence="10" type="ORF">BDW59DRAFT_164331</name>
</gene>
<dbReference type="InterPro" id="IPR007219">
    <property type="entry name" value="XnlR_reg_dom"/>
</dbReference>
<organism evidence="10 11">
    <name type="scientific">Aspergillus cavernicola</name>
    <dbReference type="NCBI Taxonomy" id="176166"/>
    <lineage>
        <taxon>Eukaryota</taxon>
        <taxon>Fungi</taxon>
        <taxon>Dikarya</taxon>
        <taxon>Ascomycota</taxon>
        <taxon>Pezizomycotina</taxon>
        <taxon>Eurotiomycetes</taxon>
        <taxon>Eurotiomycetidae</taxon>
        <taxon>Eurotiales</taxon>
        <taxon>Aspergillaceae</taxon>
        <taxon>Aspergillus</taxon>
        <taxon>Aspergillus subgen. Nidulantes</taxon>
    </lineage>
</organism>
<evidence type="ECO:0000256" key="8">
    <source>
        <dbReference type="SAM" id="MobiDB-lite"/>
    </source>
</evidence>
<evidence type="ECO:0000259" key="9">
    <source>
        <dbReference type="SMART" id="SM00906"/>
    </source>
</evidence>
<accession>A0ABR4I0L8</accession>
<evidence type="ECO:0000313" key="11">
    <source>
        <dbReference type="Proteomes" id="UP001610335"/>
    </source>
</evidence>
<evidence type="ECO:0000256" key="4">
    <source>
        <dbReference type="ARBA" id="ARBA00023015"/>
    </source>
</evidence>
<keyword evidence="4" id="KW-0805">Transcription regulation</keyword>
<feature type="domain" description="Xylanolytic transcriptional activator regulatory" evidence="9">
    <location>
        <begin position="277"/>
        <end position="352"/>
    </location>
</feature>
<comment type="caution">
    <text evidence="10">The sequence shown here is derived from an EMBL/GenBank/DDBJ whole genome shotgun (WGS) entry which is preliminary data.</text>
</comment>
<dbReference type="PANTHER" id="PTHR47782:SF12">
    <property type="entry name" value="ZN(II)2CYS6 TRANSCRIPTION FACTOR (EUROFUNG)"/>
    <property type="match status" value="1"/>
</dbReference>
<evidence type="ECO:0000256" key="3">
    <source>
        <dbReference type="ARBA" id="ARBA00022833"/>
    </source>
</evidence>
<evidence type="ECO:0000256" key="1">
    <source>
        <dbReference type="ARBA" id="ARBA00004123"/>
    </source>
</evidence>
<reference evidence="10 11" key="1">
    <citation type="submission" date="2024-07" db="EMBL/GenBank/DDBJ databases">
        <title>Section-level genome sequencing and comparative genomics of Aspergillus sections Usti and Cavernicolus.</title>
        <authorList>
            <consortium name="Lawrence Berkeley National Laboratory"/>
            <person name="Nybo J.L."/>
            <person name="Vesth T.C."/>
            <person name="Theobald S."/>
            <person name="Frisvad J.C."/>
            <person name="Larsen T.O."/>
            <person name="Kjaerboelling I."/>
            <person name="Rothschild-Mancinelli K."/>
            <person name="Lyhne E.K."/>
            <person name="Kogle M.E."/>
            <person name="Barry K."/>
            <person name="Clum A."/>
            <person name="Na H."/>
            <person name="Ledsgaard L."/>
            <person name="Lin J."/>
            <person name="Lipzen A."/>
            <person name="Kuo A."/>
            <person name="Riley R."/>
            <person name="Mondo S."/>
            <person name="LaButti K."/>
            <person name="Haridas S."/>
            <person name="Pangalinan J."/>
            <person name="Salamov A.A."/>
            <person name="Simmons B.A."/>
            <person name="Magnuson J.K."/>
            <person name="Chen J."/>
            <person name="Drula E."/>
            <person name="Henrissat B."/>
            <person name="Wiebenga A."/>
            <person name="Lubbers R.J."/>
            <person name="Gomes A.C."/>
            <person name="Makela M.R."/>
            <person name="Stajich J."/>
            <person name="Grigoriev I.V."/>
            <person name="Mortensen U.H."/>
            <person name="De vries R.P."/>
            <person name="Baker S.E."/>
            <person name="Andersen M.R."/>
        </authorList>
    </citation>
    <scope>NUCLEOTIDE SEQUENCE [LARGE SCALE GENOMIC DNA]</scope>
    <source>
        <strain evidence="10 11">CBS 600.67</strain>
    </source>
</reference>
<keyword evidence="7" id="KW-0539">Nucleus</keyword>
<name>A0ABR4I0L8_9EURO</name>
<sequence>MEVRHASRAHKRQKSRISNAYCVFDVTPDGVPRGGAYIESLEAQVAALKDRLREAHSKLAQREPSLPMASHDDADSRILDAPSVDTNQRLNSDQSELDIRGDTTFGFTEVRLRAHATILITNMSVYYVLARPTKPESPNSDITPFNMLQAAPSSSGMEAPSTLPTLPSSQVASHLVEAAYLYTQARYCVVDWAQVHEWHRKREEICFAGTHDDDVESQIGAFFIWIVYAIGAQFSGNYENLSRSYFARARTYLPAVLSLQDMTTLQGLLALVQYSFRAPLVGIALRLCIELGYHRSATVTRGSRGPYHVELRKRFFWCAYSFDRFISYISKRPFGIAESDIDVEVPLEVDLTCTDDAVLHELQIRQAVGAGSQRAERTTTEMSSVLHQLRLDRVRSRIMTRFMAPGALPPSSDEVWRLRAELDQWRQQAPRKLPTPFPQHTNERVHATWLHVALLLLRPVLSQPVVDQDLLLECAILSAEACENAKALSLSPQTQPSPIQVYHCFNCGISLLQCLALQPTILAPRRIGRAIVACSSALAIYTRSLATASIFLELFDRLSDSFLGDDGDTRAPLCSDHSLRTILQDIIGSAPAEMPRILHSLRHDNRERPRSEEAEHGSFSFPDMNNEYIPQHLDFGAIGNNVFPTFDMGDLIEPFEMFYDMALLHDYEG</sequence>
<dbReference type="SMART" id="SM00906">
    <property type="entry name" value="Fungal_trans"/>
    <property type="match status" value="1"/>
</dbReference>
<dbReference type="EMBL" id="JBFXLS010000065">
    <property type="protein sequence ID" value="KAL2821300.1"/>
    <property type="molecule type" value="Genomic_DNA"/>
</dbReference>
<dbReference type="Proteomes" id="UP001610335">
    <property type="component" value="Unassembled WGS sequence"/>
</dbReference>
<dbReference type="InterPro" id="IPR052202">
    <property type="entry name" value="Yeast_MetPath_Reg"/>
</dbReference>
<evidence type="ECO:0000256" key="5">
    <source>
        <dbReference type="ARBA" id="ARBA00023125"/>
    </source>
</evidence>
<evidence type="ECO:0000256" key="2">
    <source>
        <dbReference type="ARBA" id="ARBA00022723"/>
    </source>
</evidence>
<dbReference type="CDD" id="cd12148">
    <property type="entry name" value="fungal_TF_MHR"/>
    <property type="match status" value="1"/>
</dbReference>
<evidence type="ECO:0000313" key="10">
    <source>
        <dbReference type="EMBL" id="KAL2821300.1"/>
    </source>
</evidence>
<dbReference type="PANTHER" id="PTHR47782">
    <property type="entry name" value="ZN(II)2CYS6 TRANSCRIPTION FACTOR (EUROFUNG)-RELATED"/>
    <property type="match status" value="1"/>
</dbReference>
<keyword evidence="2" id="KW-0479">Metal-binding</keyword>
<keyword evidence="3" id="KW-0862">Zinc</keyword>